<dbReference type="EMBL" id="GGYP01002931">
    <property type="protein sequence ID" value="MDE47702.1"/>
    <property type="molecule type" value="Transcribed_RNA"/>
</dbReference>
<protein>
    <submittedName>
        <fullName evidence="2">UPF0568 protein</fullName>
    </submittedName>
</protein>
<feature type="compositionally biased region" description="Basic and acidic residues" evidence="1">
    <location>
        <begin position="19"/>
        <end position="35"/>
    </location>
</feature>
<gene>
    <name evidence="2" type="ORF">g.7980</name>
</gene>
<feature type="compositionally biased region" description="Low complexity" evidence="1">
    <location>
        <begin position="1"/>
        <end position="15"/>
    </location>
</feature>
<dbReference type="InterPro" id="IPR019265">
    <property type="entry name" value="RTRAF"/>
</dbReference>
<name>A0A6G1SCM3_9ACAR</name>
<evidence type="ECO:0000256" key="1">
    <source>
        <dbReference type="SAM" id="MobiDB-lite"/>
    </source>
</evidence>
<feature type="region of interest" description="Disordered" evidence="1">
    <location>
        <begin position="1"/>
        <end position="58"/>
    </location>
</feature>
<sequence>MECDSQQQQQQQQQQATKNTEEAKFDTQIKQDVYHSDQQQPHHHQPHQQGGDRSDLGPVEKRMKASDFAEYDELINELADQLKLARHPDSLVVLKAARLLLEANNNTLTPAPSSAVVSLMVDGDNSNRAAQLPQSQENDTETRASGCLNKDGSSRLGDDRIRTIQQSKFTLNDVLLPKTLVTKTSDSEKDVNKKYDLTSAFERAAKALKLLYLDDQRQLQNQVNELISSIQSITANPRTDPRLLATGR</sequence>
<feature type="region of interest" description="Disordered" evidence="1">
    <location>
        <begin position="129"/>
        <end position="154"/>
    </location>
</feature>
<dbReference type="PANTHER" id="PTHR15924">
    <property type="entry name" value="CLE"/>
    <property type="match status" value="1"/>
</dbReference>
<accession>A0A6G1SCM3</accession>
<evidence type="ECO:0000313" key="2">
    <source>
        <dbReference type="EMBL" id="MDE47702.1"/>
    </source>
</evidence>
<proteinExistence type="predicted"/>
<dbReference type="Pfam" id="PF10036">
    <property type="entry name" value="RLL"/>
    <property type="match status" value="1"/>
</dbReference>
<dbReference type="AlphaFoldDB" id="A0A6G1SCM3"/>
<organism evidence="2">
    <name type="scientific">Aceria tosichella</name>
    <name type="common">wheat curl mite</name>
    <dbReference type="NCBI Taxonomy" id="561515"/>
    <lineage>
        <taxon>Eukaryota</taxon>
        <taxon>Metazoa</taxon>
        <taxon>Ecdysozoa</taxon>
        <taxon>Arthropoda</taxon>
        <taxon>Chelicerata</taxon>
        <taxon>Arachnida</taxon>
        <taxon>Acari</taxon>
        <taxon>Acariformes</taxon>
        <taxon>Trombidiformes</taxon>
        <taxon>Prostigmata</taxon>
        <taxon>Eupodina</taxon>
        <taxon>Eriophyoidea</taxon>
        <taxon>Eriophyidae</taxon>
        <taxon>Eriophyinae</taxon>
        <taxon>Aceriini</taxon>
        <taxon>Aceria</taxon>
    </lineage>
</organism>
<reference evidence="2" key="1">
    <citation type="submission" date="2018-10" db="EMBL/GenBank/DDBJ databases">
        <title>Transcriptome assembly of Aceria tosichella (Wheat curl mite) Type 2.</title>
        <authorList>
            <person name="Scully E.D."/>
            <person name="Geib S.M."/>
            <person name="Palmer N.A."/>
            <person name="Gupta A.K."/>
            <person name="Sarath G."/>
            <person name="Tatineni S."/>
        </authorList>
    </citation>
    <scope>NUCLEOTIDE SEQUENCE</scope>
    <source>
        <strain evidence="2">LincolnNE</strain>
    </source>
</reference>